<dbReference type="GO" id="GO:0050661">
    <property type="term" value="F:NADP binding"/>
    <property type="evidence" value="ECO:0007669"/>
    <property type="project" value="InterPro"/>
</dbReference>
<dbReference type="SUPFAM" id="SSF48179">
    <property type="entry name" value="6-phosphogluconate dehydrogenase C-terminal domain-like"/>
    <property type="match status" value="1"/>
</dbReference>
<keyword evidence="8" id="KW-1185">Reference proteome</keyword>
<dbReference type="PANTHER" id="PTHR22981:SF80">
    <property type="entry name" value="BLR4309 PROTEIN"/>
    <property type="match status" value="1"/>
</dbReference>
<dbReference type="InterPro" id="IPR029154">
    <property type="entry name" value="HIBADH-like_NADP-bd"/>
</dbReference>
<dbReference type="PANTHER" id="PTHR22981">
    <property type="entry name" value="3-HYDROXYISOBUTYRATE DEHYDROGENASE-RELATED"/>
    <property type="match status" value="1"/>
</dbReference>
<dbReference type="Gene3D" id="1.10.1040.10">
    <property type="entry name" value="N-(1-d-carboxylethyl)-l-norvaline Dehydrogenase, domain 2"/>
    <property type="match status" value="1"/>
</dbReference>
<dbReference type="InterPro" id="IPR006115">
    <property type="entry name" value="6PGDH_NADP-bd"/>
</dbReference>
<protein>
    <submittedName>
        <fullName evidence="7">3-hydroxyisobutyrate dehydrogenase</fullName>
    </submittedName>
</protein>
<evidence type="ECO:0000313" key="7">
    <source>
        <dbReference type="EMBL" id="GGL55879.1"/>
    </source>
</evidence>
<dbReference type="Pfam" id="PF03446">
    <property type="entry name" value="NAD_binding_2"/>
    <property type="match status" value="1"/>
</dbReference>
<comment type="similarity">
    <text evidence="1">Belongs to the HIBADH-related family.</text>
</comment>
<dbReference type="GO" id="GO:0016616">
    <property type="term" value="F:oxidoreductase activity, acting on the CH-OH group of donors, NAD or NADP as acceptor"/>
    <property type="evidence" value="ECO:0007669"/>
    <property type="project" value="TreeGrafter"/>
</dbReference>
<dbReference type="Pfam" id="PF14833">
    <property type="entry name" value="NAD_binding_11"/>
    <property type="match status" value="1"/>
</dbReference>
<dbReference type="InterPro" id="IPR015815">
    <property type="entry name" value="HIBADH-related"/>
</dbReference>
<proteinExistence type="inferred from homology"/>
<feature type="domain" description="6-phosphogluconate dehydrogenase NADP-binding" evidence="5">
    <location>
        <begin position="1"/>
        <end position="136"/>
    </location>
</feature>
<reference evidence="7" key="1">
    <citation type="journal article" date="2014" name="Int. J. Syst. Evol. Microbiol.">
        <title>Complete genome sequence of Corynebacterium casei LMG S-19264T (=DSM 44701T), isolated from a smear-ripened cheese.</title>
        <authorList>
            <consortium name="US DOE Joint Genome Institute (JGI-PGF)"/>
            <person name="Walter F."/>
            <person name="Albersmeier A."/>
            <person name="Kalinowski J."/>
            <person name="Ruckert C."/>
        </authorList>
    </citation>
    <scope>NUCLEOTIDE SEQUENCE</scope>
    <source>
        <strain evidence="7">CGMCC 4.7306</strain>
    </source>
</reference>
<feature type="domain" description="3-hydroxyisobutyrate dehydrogenase-like NAD-binding" evidence="6">
    <location>
        <begin position="152"/>
        <end position="274"/>
    </location>
</feature>
<evidence type="ECO:0000259" key="5">
    <source>
        <dbReference type="Pfam" id="PF03446"/>
    </source>
</evidence>
<dbReference type="Proteomes" id="UP000613840">
    <property type="component" value="Unassembled WGS sequence"/>
</dbReference>
<evidence type="ECO:0000256" key="1">
    <source>
        <dbReference type="ARBA" id="ARBA00009080"/>
    </source>
</evidence>
<dbReference type="PIRSF" id="PIRSF000103">
    <property type="entry name" value="HIBADH"/>
    <property type="match status" value="1"/>
</dbReference>
<dbReference type="EMBL" id="BMMZ01000002">
    <property type="protein sequence ID" value="GGL55879.1"/>
    <property type="molecule type" value="Genomic_DNA"/>
</dbReference>
<dbReference type="GO" id="GO:0051287">
    <property type="term" value="F:NAD binding"/>
    <property type="evidence" value="ECO:0007669"/>
    <property type="project" value="InterPro"/>
</dbReference>
<name>A0A917W126_9ACTN</name>
<dbReference type="InterPro" id="IPR008927">
    <property type="entry name" value="6-PGluconate_DH-like_C_sf"/>
</dbReference>
<dbReference type="InterPro" id="IPR013328">
    <property type="entry name" value="6PGD_dom2"/>
</dbReference>
<sequence length="287" mass="29108">MGGPASAALAARYPVHGYDPVPAARDRAAGYGVTVHDSAAGAAQGAELIFLSLPTPDVVRAVIADLVADLGAGIARRTVADLSTIDPGTARDVAESITARGGHYADSPILGRPTACGGWTLVCGGAESAVAMITDVAVGTIAKAVHRIGDVGAGATLKLLNNLMFGAINMITAEIVSLAEQAGLDAGRFTSVIADSGAASVSGLFRDIAPRMAAHSYDPAFAIKLLAKDVRLGSELARELDRSAPMAELVRTITERAVAGGLGDLDTAAVVELYRTEADGSAPADQH</sequence>
<evidence type="ECO:0000256" key="2">
    <source>
        <dbReference type="ARBA" id="ARBA00023002"/>
    </source>
</evidence>
<evidence type="ECO:0000313" key="8">
    <source>
        <dbReference type="Proteomes" id="UP000613840"/>
    </source>
</evidence>
<evidence type="ECO:0000256" key="3">
    <source>
        <dbReference type="ARBA" id="ARBA00023027"/>
    </source>
</evidence>
<dbReference type="InterPro" id="IPR036291">
    <property type="entry name" value="NAD(P)-bd_dom_sf"/>
</dbReference>
<organism evidence="7 8">
    <name type="scientific">Microlunatus endophyticus</name>
    <dbReference type="NCBI Taxonomy" id="1716077"/>
    <lineage>
        <taxon>Bacteria</taxon>
        <taxon>Bacillati</taxon>
        <taxon>Actinomycetota</taxon>
        <taxon>Actinomycetes</taxon>
        <taxon>Propionibacteriales</taxon>
        <taxon>Propionibacteriaceae</taxon>
        <taxon>Microlunatus</taxon>
    </lineage>
</organism>
<feature type="active site" evidence="4">
    <location>
        <position position="158"/>
    </location>
</feature>
<keyword evidence="2" id="KW-0560">Oxidoreductase</keyword>
<dbReference type="Gene3D" id="3.40.50.720">
    <property type="entry name" value="NAD(P)-binding Rossmann-like Domain"/>
    <property type="match status" value="1"/>
</dbReference>
<reference evidence="7" key="2">
    <citation type="submission" date="2020-09" db="EMBL/GenBank/DDBJ databases">
        <authorList>
            <person name="Sun Q."/>
            <person name="Zhou Y."/>
        </authorList>
    </citation>
    <scope>NUCLEOTIDE SEQUENCE</scope>
    <source>
        <strain evidence="7">CGMCC 4.7306</strain>
    </source>
</reference>
<evidence type="ECO:0000256" key="4">
    <source>
        <dbReference type="PIRSR" id="PIRSR000103-1"/>
    </source>
</evidence>
<dbReference type="AlphaFoldDB" id="A0A917W126"/>
<accession>A0A917W126</accession>
<evidence type="ECO:0000259" key="6">
    <source>
        <dbReference type="Pfam" id="PF14833"/>
    </source>
</evidence>
<gene>
    <name evidence="7" type="primary">mmsB</name>
    <name evidence="7" type="ORF">GCM10011575_12840</name>
</gene>
<comment type="caution">
    <text evidence="7">The sequence shown here is derived from an EMBL/GenBank/DDBJ whole genome shotgun (WGS) entry which is preliminary data.</text>
</comment>
<dbReference type="SUPFAM" id="SSF51735">
    <property type="entry name" value="NAD(P)-binding Rossmann-fold domains"/>
    <property type="match status" value="1"/>
</dbReference>
<keyword evidence="3" id="KW-0520">NAD</keyword>